<dbReference type="InterPro" id="IPR006047">
    <property type="entry name" value="GH13_cat_dom"/>
</dbReference>
<protein>
    <recommendedName>
        <fullName evidence="1">Glycosyl hydrolase family 13 catalytic domain-containing protein</fullName>
    </recommendedName>
</protein>
<keyword evidence="3" id="KW-1185">Reference proteome</keyword>
<dbReference type="Gene3D" id="1.10.150.200">
    <property type="entry name" value="Maltooligosyl trehalose synthase, domain 3"/>
    <property type="match status" value="1"/>
</dbReference>
<dbReference type="NCBIfam" id="TIGR02401">
    <property type="entry name" value="trehalose_TreY"/>
    <property type="match status" value="1"/>
</dbReference>
<evidence type="ECO:0000313" key="2">
    <source>
        <dbReference type="EMBL" id="KZD12745.1"/>
    </source>
</evidence>
<dbReference type="PANTHER" id="PTHR10357:SF216">
    <property type="entry name" value="MALTOOLIGOSYL TREHALOSE SYNTHASE-RELATED"/>
    <property type="match status" value="1"/>
</dbReference>
<reference evidence="2 3" key="1">
    <citation type="submission" date="2015-12" db="EMBL/GenBank/DDBJ databases">
        <title>Genome sequence of Oceanibaculum pacificum MCCC 1A02656.</title>
        <authorList>
            <person name="Lu L."/>
            <person name="Lai Q."/>
            <person name="Shao Z."/>
            <person name="Qian P."/>
        </authorList>
    </citation>
    <scope>NUCLEOTIDE SEQUENCE [LARGE SCALE GENOMIC DNA]</scope>
    <source>
        <strain evidence="2 3">MCCC 1A02656</strain>
    </source>
</reference>
<dbReference type="GO" id="GO:0005992">
    <property type="term" value="P:trehalose biosynthetic process"/>
    <property type="evidence" value="ECO:0007669"/>
    <property type="project" value="TreeGrafter"/>
</dbReference>
<dbReference type="CDD" id="cd11336">
    <property type="entry name" value="AmyAc_MTSase"/>
    <property type="match status" value="1"/>
</dbReference>
<evidence type="ECO:0000313" key="3">
    <source>
        <dbReference type="Proteomes" id="UP000076400"/>
    </source>
</evidence>
<dbReference type="Gene3D" id="3.30.1590.10">
    <property type="entry name" value="Maltooligosyl trehalose synthase, domain 2"/>
    <property type="match status" value="1"/>
</dbReference>
<dbReference type="InterPro" id="IPR013797">
    <property type="entry name" value="Maltooligo_trehalose_synth_4"/>
</dbReference>
<dbReference type="Gene3D" id="1.10.10.470">
    <property type="entry name" value="Maltooligosyl trehalose synthase, domain 4"/>
    <property type="match status" value="1"/>
</dbReference>
<gene>
    <name evidence="2" type="ORF">AUP43_04125</name>
</gene>
<dbReference type="OrthoDB" id="9761577at2"/>
<dbReference type="InterPro" id="IPR017853">
    <property type="entry name" value="GH"/>
</dbReference>
<comment type="caution">
    <text evidence="2">The sequence shown here is derived from an EMBL/GenBank/DDBJ whole genome shotgun (WGS) entry which is preliminary data.</text>
</comment>
<dbReference type="GO" id="GO:0047470">
    <property type="term" value="F:(1,4)-alpha-D-glucan 1-alpha-D-glucosylmutase activity"/>
    <property type="evidence" value="ECO:0007669"/>
    <property type="project" value="TreeGrafter"/>
</dbReference>
<accession>A0A154WGY9</accession>
<dbReference type="SMART" id="SM00642">
    <property type="entry name" value="Aamy"/>
    <property type="match status" value="1"/>
</dbReference>
<dbReference type="SUPFAM" id="SSF51445">
    <property type="entry name" value="(Trans)glycosidases"/>
    <property type="match status" value="1"/>
</dbReference>
<dbReference type="Gene3D" id="3.20.20.80">
    <property type="entry name" value="Glycosidases"/>
    <property type="match status" value="1"/>
</dbReference>
<dbReference type="STRING" id="580166.AUP43_04125"/>
<dbReference type="PANTHER" id="PTHR10357">
    <property type="entry name" value="ALPHA-AMYLASE FAMILY MEMBER"/>
    <property type="match status" value="1"/>
</dbReference>
<dbReference type="RefSeq" id="WP_067551391.1">
    <property type="nucleotide sequence ID" value="NZ_LPXN01000002.1"/>
</dbReference>
<dbReference type="Pfam" id="PF00128">
    <property type="entry name" value="Alpha-amylase"/>
    <property type="match status" value="1"/>
</dbReference>
<dbReference type="GO" id="GO:0030980">
    <property type="term" value="P:alpha-glucan catabolic process"/>
    <property type="evidence" value="ECO:0007669"/>
    <property type="project" value="TreeGrafter"/>
</dbReference>
<organism evidence="2 3">
    <name type="scientific">Oceanibaculum pacificum</name>
    <dbReference type="NCBI Taxonomy" id="580166"/>
    <lineage>
        <taxon>Bacteria</taxon>
        <taxon>Pseudomonadati</taxon>
        <taxon>Pseudomonadota</taxon>
        <taxon>Alphaproteobacteria</taxon>
        <taxon>Rhodospirillales</taxon>
        <taxon>Oceanibaculaceae</taxon>
        <taxon>Oceanibaculum</taxon>
    </lineage>
</organism>
<name>A0A154WGY9_9PROT</name>
<dbReference type="InterPro" id="IPR012767">
    <property type="entry name" value="Trehalose_TreY"/>
</dbReference>
<dbReference type="Proteomes" id="UP000076400">
    <property type="component" value="Unassembled WGS sequence"/>
</dbReference>
<proteinExistence type="predicted"/>
<dbReference type="AlphaFoldDB" id="A0A154WGY9"/>
<dbReference type="EMBL" id="LPXN01000002">
    <property type="protein sequence ID" value="KZD12745.1"/>
    <property type="molecule type" value="Genomic_DNA"/>
</dbReference>
<evidence type="ECO:0000259" key="1">
    <source>
        <dbReference type="SMART" id="SM00642"/>
    </source>
</evidence>
<sequence length="833" mass="91778">MTTPRATYRLQFRDGMDFHRAARLAPYLADLGVSHLYASPIFAATEGSTHGYDVTDHGRFDAVLGGEDGFTALSAALKRHGIGLLLDIVPNHMAASVQNPWWRDVLRHGRDSAYARHFDIDWAADKLLLPILGEPYGEAVAEGKLTLGERDGQPVLLYYDTALPLAPGTEALGGVHDIHEAQHWRLAYWRLAREALTYRRFFEISELVGVRVEDRPVFDAVHRLALQLVADGTVDGLRIDHVDGLADPKAYLDTLRATAAPRRPYVVIEKILGEEEELPADWATDGTTGYEIGFLLTALQIDSRNRAVLDQAWRGFAGDRTAYRQHVVEAKRRIFTVNLAGELRGLIALAARLAEADVASRDFGRDALRRAIIEIAAHLPVYRTYVDAHGASPGDRALIDQAVRQAKTAREAEDGRVLDFIAGLLLDSPADSADRTGFIRRFQQATGPVMAKAVEDTVFYRFNRLLALNEVGAEPSRFGISVADFHAALRQRRAAWPHALSATSTHDTKRGEDTRARIAVLSEMPTLWRADVARWHEATADLRRALPDGESPGADVEWLLYQSLLGIWPADLDVRDASALSDLAERLEEFIVKALREAKQRTSWTAPNHAFEESVGGFVRGILAVQRQDLLRDLERCFQPVLAGGFVNSLAQTALKLTLPGVPDIYQGTELPDLSLVDPDNRRPVDFDQRAALLAEPGELTIAQWRQGLPKFRLLARLLDLRRRQEALFRDGSYEPLFALGPMAEHIVAFARRAGAECCVTIVPRLPLSLLGGQPVPLLRPEALDGTEIELPMAGLVTLGGKVLPARVALGPLLAEFPVQTLATEPGGTKPTG</sequence>
<feature type="domain" description="Glycosyl hydrolase family 13 catalytic" evidence="1">
    <location>
        <begin position="12"/>
        <end position="713"/>
    </location>
</feature>